<keyword evidence="5" id="KW-0804">Transcription</keyword>
<dbReference type="InterPro" id="IPR039422">
    <property type="entry name" value="MarR/SlyA-like"/>
</dbReference>
<gene>
    <name evidence="7" type="primary">ohrR</name>
    <name evidence="7" type="ORF">RGQ30_23250</name>
</gene>
<feature type="domain" description="HTH marR-type" evidence="6">
    <location>
        <begin position="10"/>
        <end position="140"/>
    </location>
</feature>
<dbReference type="Proteomes" id="UP001329151">
    <property type="component" value="Chromosome"/>
</dbReference>
<dbReference type="GO" id="GO:0003677">
    <property type="term" value="F:DNA binding"/>
    <property type="evidence" value="ECO:0007669"/>
    <property type="project" value="UniProtKB-KW"/>
</dbReference>
<dbReference type="Gene3D" id="1.10.10.10">
    <property type="entry name" value="Winged helix-like DNA-binding domain superfamily/Winged helix DNA-binding domain"/>
    <property type="match status" value="1"/>
</dbReference>
<keyword evidence="4" id="KW-0238">DNA-binding</keyword>
<dbReference type="InterPro" id="IPR036390">
    <property type="entry name" value="WH_DNA-bd_sf"/>
</dbReference>
<dbReference type="AlphaFoldDB" id="A0AA86J000"/>
<keyword evidence="2" id="KW-0963">Cytoplasm</keyword>
<dbReference type="GO" id="GO:0006950">
    <property type="term" value="P:response to stress"/>
    <property type="evidence" value="ECO:0007669"/>
    <property type="project" value="TreeGrafter"/>
</dbReference>
<evidence type="ECO:0000256" key="2">
    <source>
        <dbReference type="ARBA" id="ARBA00022490"/>
    </source>
</evidence>
<dbReference type="SMART" id="SM00347">
    <property type="entry name" value="HTH_MARR"/>
    <property type="match status" value="1"/>
</dbReference>
<evidence type="ECO:0000256" key="4">
    <source>
        <dbReference type="ARBA" id="ARBA00023125"/>
    </source>
</evidence>
<dbReference type="EMBL" id="AP028947">
    <property type="protein sequence ID" value="BET26824.1"/>
    <property type="molecule type" value="Genomic_DNA"/>
</dbReference>
<dbReference type="InterPro" id="IPR000835">
    <property type="entry name" value="HTH_MarR-typ"/>
</dbReference>
<organism evidence="7 8">
    <name type="scientific">Limnobacter thiooxidans</name>
    <dbReference type="NCBI Taxonomy" id="131080"/>
    <lineage>
        <taxon>Bacteria</taxon>
        <taxon>Pseudomonadati</taxon>
        <taxon>Pseudomonadota</taxon>
        <taxon>Betaproteobacteria</taxon>
        <taxon>Burkholderiales</taxon>
        <taxon>Burkholderiaceae</taxon>
        <taxon>Limnobacter</taxon>
    </lineage>
</organism>
<evidence type="ECO:0000313" key="7">
    <source>
        <dbReference type="EMBL" id="BET26824.1"/>
    </source>
</evidence>
<dbReference type="PANTHER" id="PTHR33164">
    <property type="entry name" value="TRANSCRIPTIONAL REGULATOR, MARR FAMILY"/>
    <property type="match status" value="1"/>
</dbReference>
<protein>
    <submittedName>
        <fullName evidence="7">Hydroperoxide stress response transcriptional regulator OhrR</fullName>
    </submittedName>
</protein>
<reference evidence="7 8" key="1">
    <citation type="submission" date="2023-10" db="EMBL/GenBank/DDBJ databases">
        <title>Complete Genome Sequence of Limnobacter thiooxidans CS-K2T, Isolated from freshwater lake sediments in Bavaria, Germany.</title>
        <authorList>
            <person name="Naruki M."/>
            <person name="Watanabe A."/>
            <person name="Warashina T."/>
            <person name="Morita T."/>
            <person name="Arakawa K."/>
        </authorList>
    </citation>
    <scope>NUCLEOTIDE SEQUENCE [LARGE SCALE GENOMIC DNA]</scope>
    <source>
        <strain evidence="7 8">CS-K2</strain>
    </source>
</reference>
<proteinExistence type="predicted"/>
<accession>A0AA86J000</accession>
<evidence type="ECO:0000256" key="3">
    <source>
        <dbReference type="ARBA" id="ARBA00023015"/>
    </source>
</evidence>
<dbReference type="SUPFAM" id="SSF46785">
    <property type="entry name" value="Winged helix' DNA-binding domain"/>
    <property type="match status" value="1"/>
</dbReference>
<dbReference type="InterPro" id="IPR055166">
    <property type="entry name" value="Transc_reg_Sar_Rot_HTH"/>
</dbReference>
<dbReference type="FunFam" id="1.10.10.10:FF:000163">
    <property type="entry name" value="MarR family transcriptional regulator"/>
    <property type="match status" value="1"/>
</dbReference>
<dbReference type="GO" id="GO:0005737">
    <property type="term" value="C:cytoplasm"/>
    <property type="evidence" value="ECO:0007669"/>
    <property type="project" value="UniProtKB-SubCell"/>
</dbReference>
<evidence type="ECO:0000313" key="8">
    <source>
        <dbReference type="Proteomes" id="UP001329151"/>
    </source>
</evidence>
<keyword evidence="3" id="KW-0805">Transcription regulation</keyword>
<name>A0AA86J000_9BURK</name>
<keyword evidence="8" id="KW-1185">Reference proteome</keyword>
<sequence>MKFENPLALENQLCFSLYATSLAITQVYKPMLAALGLTFPQYLVMLILWKEDGVSLISIARQLGQQPGALTPVIKRMAEQGLLTRNRSSADERQLQIYLTETGKAIREQVVHVQSCVFEKCGMSPEELLRLKGELDELRDRLLEDTP</sequence>
<dbReference type="PROSITE" id="PS50995">
    <property type="entry name" value="HTH_MARR_2"/>
    <property type="match status" value="1"/>
</dbReference>
<dbReference type="PANTHER" id="PTHR33164:SF5">
    <property type="entry name" value="ORGANIC HYDROPEROXIDE RESISTANCE TRANSCRIPTIONAL REGULATOR"/>
    <property type="match status" value="1"/>
</dbReference>
<dbReference type="RefSeq" id="WP_130555741.1">
    <property type="nucleotide sequence ID" value="NZ_AP028947.1"/>
</dbReference>
<evidence type="ECO:0000256" key="5">
    <source>
        <dbReference type="ARBA" id="ARBA00023163"/>
    </source>
</evidence>
<dbReference type="InterPro" id="IPR036388">
    <property type="entry name" value="WH-like_DNA-bd_sf"/>
</dbReference>
<dbReference type="Pfam" id="PF22381">
    <property type="entry name" value="Staph_reg_Sar_Rot"/>
    <property type="match status" value="1"/>
</dbReference>
<dbReference type="KEGG" id="lto:RGQ30_23250"/>
<evidence type="ECO:0000259" key="6">
    <source>
        <dbReference type="PROSITE" id="PS50995"/>
    </source>
</evidence>
<dbReference type="GO" id="GO:0003700">
    <property type="term" value="F:DNA-binding transcription factor activity"/>
    <property type="evidence" value="ECO:0007669"/>
    <property type="project" value="InterPro"/>
</dbReference>
<comment type="subcellular location">
    <subcellularLocation>
        <location evidence="1">Cytoplasm</location>
    </subcellularLocation>
</comment>
<evidence type="ECO:0000256" key="1">
    <source>
        <dbReference type="ARBA" id="ARBA00004496"/>
    </source>
</evidence>